<evidence type="ECO:0000313" key="4">
    <source>
        <dbReference type="EMBL" id="MTR85221.1"/>
    </source>
</evidence>
<sequence length="192" mass="22537">MGTTQPIRDKDELKNFIAYYEVAHPNIRNYTMIILGLYTALRISDVLNLKWKDVYYFEKDCFLDHLLIHEQKTGKVNEIALNSHVIKALDCYRKTRKPDAEDYIFSKPTTPAHPLCRSQAYRIVRRAADETLCVTHVSCHSLRKTFGYHAWKQGISPVLLMDLYNHSSFYITKRYLGISQDERDSIFHTINF</sequence>
<evidence type="ECO:0000313" key="3">
    <source>
        <dbReference type="EMBL" id="CUM89533.1"/>
    </source>
</evidence>
<dbReference type="GO" id="GO:0006310">
    <property type="term" value="P:DNA recombination"/>
    <property type="evidence" value="ECO:0007669"/>
    <property type="project" value="UniProtKB-KW"/>
</dbReference>
<feature type="domain" description="Tyr recombinase" evidence="2">
    <location>
        <begin position="3"/>
        <end position="188"/>
    </location>
</feature>
<dbReference type="STRING" id="166486.ERS852572_00982"/>
<dbReference type="OrthoDB" id="9788852at2"/>
<reference evidence="4 9" key="3">
    <citation type="journal article" date="2019" name="Nat. Med.">
        <title>A library of human gut bacterial isolates paired with longitudinal multiomics data enables mechanistic microbiome research.</title>
        <authorList>
            <person name="Poyet M."/>
            <person name="Groussin M."/>
            <person name="Gibbons S.M."/>
            <person name="Avila-Pacheco J."/>
            <person name="Jiang X."/>
            <person name="Kearney S.M."/>
            <person name="Perrotta A.R."/>
            <person name="Berdy B."/>
            <person name="Zhao S."/>
            <person name="Lieberman T.D."/>
            <person name="Swanson P.K."/>
            <person name="Smith M."/>
            <person name="Roesemann S."/>
            <person name="Alexander J.E."/>
            <person name="Rich S.A."/>
            <person name="Livny J."/>
            <person name="Vlamakis H."/>
            <person name="Clish C."/>
            <person name="Bullock K."/>
            <person name="Deik A."/>
            <person name="Scott J."/>
            <person name="Pierce K.A."/>
            <person name="Xavier R.J."/>
            <person name="Alm E.J."/>
        </authorList>
    </citation>
    <scope>NUCLEOTIDE SEQUENCE [LARGE SCALE GENOMIC DNA]</scope>
    <source>
        <strain evidence="4 9">BIOML-A1</strain>
    </source>
</reference>
<dbReference type="EMBL" id="WGGT01000019">
    <property type="protein sequence ID" value="MVQ46791.1"/>
    <property type="molecule type" value="Genomic_DNA"/>
</dbReference>
<dbReference type="Gene3D" id="1.10.443.10">
    <property type="entry name" value="Intergrase catalytic core"/>
    <property type="match status" value="1"/>
</dbReference>
<evidence type="ECO:0000313" key="5">
    <source>
        <dbReference type="EMBL" id="MVQ46791.1"/>
    </source>
</evidence>
<dbReference type="SUPFAM" id="SSF56349">
    <property type="entry name" value="DNA breaking-rejoining enzymes"/>
    <property type="match status" value="1"/>
</dbReference>
<dbReference type="EMBL" id="QSHO01000014">
    <property type="protein sequence ID" value="RHC14998.1"/>
    <property type="molecule type" value="Genomic_DNA"/>
</dbReference>
<dbReference type="InterPro" id="IPR050090">
    <property type="entry name" value="Tyrosine_recombinase_XerCD"/>
</dbReference>
<proteinExistence type="predicted"/>
<organism evidence="3 7">
    <name type="scientific">Roseburia intestinalis</name>
    <dbReference type="NCBI Taxonomy" id="166486"/>
    <lineage>
        <taxon>Bacteria</taxon>
        <taxon>Bacillati</taxon>
        <taxon>Bacillota</taxon>
        <taxon>Clostridia</taxon>
        <taxon>Lachnospirales</taxon>
        <taxon>Lachnospiraceae</taxon>
        <taxon>Roseburia</taxon>
    </lineage>
</organism>
<dbReference type="AlphaFoldDB" id="A0A173SGR6"/>
<dbReference type="Proteomes" id="UP000095350">
    <property type="component" value="Unassembled WGS sequence"/>
</dbReference>
<reference evidence="3 7" key="1">
    <citation type="submission" date="2015-09" db="EMBL/GenBank/DDBJ databases">
        <authorList>
            <consortium name="Pathogen Informatics"/>
        </authorList>
    </citation>
    <scope>NUCLEOTIDE SEQUENCE [LARGE SCALE GENOMIC DNA]</scope>
    <source>
        <strain evidence="3 7">2789STDY5834960</strain>
    </source>
</reference>
<evidence type="ECO:0000313" key="8">
    <source>
        <dbReference type="Proteomes" id="UP000283513"/>
    </source>
</evidence>
<dbReference type="EMBL" id="WNAJ01000009">
    <property type="protein sequence ID" value="MTR85221.1"/>
    <property type="molecule type" value="Genomic_DNA"/>
</dbReference>
<dbReference type="InterPro" id="IPR011010">
    <property type="entry name" value="DNA_brk_join_enz"/>
</dbReference>
<name>A0A173SGR6_9FIRM</name>
<dbReference type="InterPro" id="IPR013762">
    <property type="entry name" value="Integrase-like_cat_sf"/>
</dbReference>
<dbReference type="Proteomes" id="UP000478483">
    <property type="component" value="Unassembled WGS sequence"/>
</dbReference>
<evidence type="ECO:0000313" key="9">
    <source>
        <dbReference type="Proteomes" id="UP000478483"/>
    </source>
</evidence>
<dbReference type="Proteomes" id="UP000479531">
    <property type="component" value="Unassembled WGS sequence"/>
</dbReference>
<dbReference type="PROSITE" id="PS51898">
    <property type="entry name" value="TYR_RECOMBINASE"/>
    <property type="match status" value="1"/>
</dbReference>
<dbReference type="GO" id="GO:0015074">
    <property type="term" value="P:DNA integration"/>
    <property type="evidence" value="ECO:0007669"/>
    <property type="project" value="InterPro"/>
</dbReference>
<evidence type="ECO:0000256" key="1">
    <source>
        <dbReference type="ARBA" id="ARBA00023172"/>
    </source>
</evidence>
<dbReference type="PaxDb" id="166486-ERS852572_00982"/>
<dbReference type="InterPro" id="IPR002104">
    <property type="entry name" value="Integrase_catalytic"/>
</dbReference>
<evidence type="ECO:0000313" key="6">
    <source>
        <dbReference type="EMBL" id="RHC14998.1"/>
    </source>
</evidence>
<dbReference type="PANTHER" id="PTHR30349:SF82">
    <property type="entry name" value="INTEGRASE_RECOMBINASE YOEC-RELATED"/>
    <property type="match status" value="1"/>
</dbReference>
<protein>
    <submittedName>
        <fullName evidence="4 6">Integrase</fullName>
    </submittedName>
    <submittedName>
        <fullName evidence="3">Tyrosine recombinase XerC</fullName>
    </submittedName>
</protein>
<keyword evidence="1" id="KW-0233">DNA recombination</keyword>
<evidence type="ECO:0000259" key="2">
    <source>
        <dbReference type="PROSITE" id="PS51898"/>
    </source>
</evidence>
<gene>
    <name evidence="3" type="primary">xerC_2</name>
    <name evidence="6" type="ORF">DW856_14580</name>
    <name evidence="3" type="ORF">ERS852572_00982</name>
    <name evidence="5" type="ORF">GCK47_14055</name>
    <name evidence="4" type="ORF">GMD50_09115</name>
</gene>
<evidence type="ECO:0000313" key="10">
    <source>
        <dbReference type="Proteomes" id="UP000479531"/>
    </source>
</evidence>
<dbReference type="EMBL" id="CYXZ01000006">
    <property type="protein sequence ID" value="CUM89533.1"/>
    <property type="molecule type" value="Genomic_DNA"/>
</dbReference>
<evidence type="ECO:0000313" key="7">
    <source>
        <dbReference type="Proteomes" id="UP000095350"/>
    </source>
</evidence>
<dbReference type="GO" id="GO:0003677">
    <property type="term" value="F:DNA binding"/>
    <property type="evidence" value="ECO:0007669"/>
    <property type="project" value="InterPro"/>
</dbReference>
<dbReference type="Proteomes" id="UP000283513">
    <property type="component" value="Unassembled WGS sequence"/>
</dbReference>
<reference evidence="5 10" key="4">
    <citation type="submission" date="2019-10" db="EMBL/GenBank/DDBJ databases">
        <title>Roseburia spp. ameliorate alcoholic fatty liver via restoration of gut barrier function.</title>
        <authorList>
            <person name="Seo B."/>
            <person name="Ko G."/>
        </authorList>
    </citation>
    <scope>NUCLEOTIDE SEQUENCE [LARGE SCALE GENOMIC DNA]</scope>
    <source>
        <strain evidence="5 10">SNUG30017</strain>
    </source>
</reference>
<reference evidence="6 8" key="2">
    <citation type="submission" date="2018-08" db="EMBL/GenBank/DDBJ databases">
        <title>A genome reference for cultivated species of the human gut microbiota.</title>
        <authorList>
            <person name="Zou Y."/>
            <person name="Xue W."/>
            <person name="Luo G."/>
        </authorList>
    </citation>
    <scope>NUCLEOTIDE SEQUENCE [LARGE SCALE GENOMIC DNA]</scope>
    <source>
        <strain evidence="6 8">AM37-1AC</strain>
    </source>
</reference>
<dbReference type="Pfam" id="PF00589">
    <property type="entry name" value="Phage_integrase"/>
    <property type="match status" value="1"/>
</dbReference>
<accession>A0A173SGR6</accession>
<dbReference type="RefSeq" id="WP_022112148.1">
    <property type="nucleotide sequence ID" value="NZ_CABIYH010000006.1"/>
</dbReference>
<dbReference type="PANTHER" id="PTHR30349">
    <property type="entry name" value="PHAGE INTEGRASE-RELATED"/>
    <property type="match status" value="1"/>
</dbReference>